<dbReference type="InterPro" id="IPR036188">
    <property type="entry name" value="FAD/NAD-bd_sf"/>
</dbReference>
<comment type="subcellular location">
    <subcellularLocation>
        <location evidence="11">Cytoplasm</location>
    </subcellularLocation>
</comment>
<dbReference type="Pfam" id="PF00890">
    <property type="entry name" value="FAD_binding_2"/>
    <property type="match status" value="1"/>
</dbReference>
<dbReference type="GO" id="GO:0008734">
    <property type="term" value="F:L-aspartate oxidase activity"/>
    <property type="evidence" value="ECO:0007669"/>
    <property type="project" value="UniProtKB-UniRule"/>
</dbReference>
<dbReference type="UniPathway" id="UPA00253">
    <property type="reaction ID" value="UER00326"/>
</dbReference>
<sequence>MRAEVLIVGSGIAAQSAALAAAPRRVLILTPGRLGLDGASHWAQGGIAAAIGAGDSAEAHAQDTLAAGVFHNDTERVHALTAAAPELIDWLAAIGARFDRDAAGALSLGREAAHSARRIVHAQGDATGAEVMRALAAAVRRASHIEVLQGFEARALLQSESTVAGALAEDRSGRRYALTAGAVVLATGGIGQLYRYTTNPAHADGSGLAMALEVGAELRDLEFVQFHPTALAVRGLDPAPLPLLTEALRGAGAVLLDHAGRRFLADTPGAELAPRDVVARAVYRQLRQGPVWLDAREAVGAAFPDRFPAVFALALQHGLDPRTEALPVAPAEHYHMGGIAVDVAGQSNIKGLFAIGECACTGVHGANRLASNSLLEGLAFGRRTGRSLAACELPAIRPWRAPALAAEPADADALSLRLRHLLWDHAGIERDAQGLATAAEWLRENLRASPAGSRIHARFRVAQALVQAAQARPLSLGAHCRVDGTALIEAGARRQRA</sequence>
<dbReference type="Gene3D" id="3.90.700.10">
    <property type="entry name" value="Succinate dehydrogenase/fumarate reductase flavoprotein, catalytic domain"/>
    <property type="match status" value="1"/>
</dbReference>
<reference evidence="13 14" key="1">
    <citation type="submission" date="2016-10" db="EMBL/GenBank/DDBJ databases">
        <authorList>
            <person name="de Groot N.N."/>
        </authorList>
    </citation>
    <scope>NUCLEOTIDE SEQUENCE [LARGE SCALE GENOMIC DNA]</scope>
    <source>
        <strain evidence="13 14">DSM 16957</strain>
    </source>
</reference>
<evidence type="ECO:0000256" key="5">
    <source>
        <dbReference type="ARBA" id="ARBA00022630"/>
    </source>
</evidence>
<dbReference type="GO" id="GO:0005737">
    <property type="term" value="C:cytoplasm"/>
    <property type="evidence" value="ECO:0007669"/>
    <property type="project" value="UniProtKB-SubCell"/>
</dbReference>
<comment type="function">
    <text evidence="11">Catalyzes the oxidation of L-aspartate to iminoaspartate.</text>
</comment>
<evidence type="ECO:0000256" key="8">
    <source>
        <dbReference type="ARBA" id="ARBA00023002"/>
    </source>
</evidence>
<evidence type="ECO:0000256" key="9">
    <source>
        <dbReference type="ARBA" id="ARBA00048305"/>
    </source>
</evidence>
<comment type="catalytic activity">
    <reaction evidence="9">
        <text>L-aspartate + O2 = iminosuccinate + H2O2</text>
        <dbReference type="Rhea" id="RHEA:25876"/>
        <dbReference type="ChEBI" id="CHEBI:15379"/>
        <dbReference type="ChEBI" id="CHEBI:16240"/>
        <dbReference type="ChEBI" id="CHEBI:29991"/>
        <dbReference type="ChEBI" id="CHEBI:77875"/>
        <dbReference type="EC" id="1.4.3.16"/>
    </reaction>
    <physiologicalReaction direction="left-to-right" evidence="9">
        <dbReference type="Rhea" id="RHEA:25877"/>
    </physiologicalReaction>
</comment>
<dbReference type="PANTHER" id="PTHR42716:SF2">
    <property type="entry name" value="L-ASPARTATE OXIDASE, CHLOROPLASTIC"/>
    <property type="match status" value="1"/>
</dbReference>
<evidence type="ECO:0000256" key="4">
    <source>
        <dbReference type="ARBA" id="ARBA00012173"/>
    </source>
</evidence>
<dbReference type="NCBIfam" id="NF005701">
    <property type="entry name" value="PRK07512.1"/>
    <property type="match status" value="1"/>
</dbReference>
<dbReference type="SUPFAM" id="SSF46977">
    <property type="entry name" value="Succinate dehydrogenase/fumarate reductase flavoprotein C-terminal domain"/>
    <property type="match status" value="1"/>
</dbReference>
<dbReference type="PRINTS" id="PR00368">
    <property type="entry name" value="FADPNR"/>
</dbReference>
<comment type="cofactor">
    <cofactor evidence="1 11">
        <name>FAD</name>
        <dbReference type="ChEBI" id="CHEBI:57692"/>
    </cofactor>
</comment>
<comment type="similarity">
    <text evidence="3 11">Belongs to the FAD-dependent oxidoreductase 2 family. NadB subfamily.</text>
</comment>
<evidence type="ECO:0000313" key="14">
    <source>
        <dbReference type="Proteomes" id="UP000199603"/>
    </source>
</evidence>
<dbReference type="SUPFAM" id="SSF56425">
    <property type="entry name" value="Succinate dehydrogenase/fumarate reductase flavoprotein, catalytic domain"/>
    <property type="match status" value="1"/>
</dbReference>
<evidence type="ECO:0000256" key="11">
    <source>
        <dbReference type="RuleBase" id="RU362049"/>
    </source>
</evidence>
<keyword evidence="5 11" id="KW-0285">Flavoprotein</keyword>
<comment type="pathway">
    <text evidence="2 11">Cofactor biosynthesis; NAD(+) biosynthesis; iminoaspartate from L-aspartate (oxidase route): step 1/1.</text>
</comment>
<dbReference type="InterPro" id="IPR037099">
    <property type="entry name" value="Fum_R/Succ_DH_flav-like_C_sf"/>
</dbReference>
<dbReference type="InterPro" id="IPR005288">
    <property type="entry name" value="NadB"/>
</dbReference>
<organism evidence="13 14">
    <name type="scientific">Aquimonas voraii</name>
    <dbReference type="NCBI Taxonomy" id="265719"/>
    <lineage>
        <taxon>Bacteria</taxon>
        <taxon>Pseudomonadati</taxon>
        <taxon>Pseudomonadota</taxon>
        <taxon>Gammaproteobacteria</taxon>
        <taxon>Lysobacterales</taxon>
        <taxon>Lysobacteraceae</taxon>
        <taxon>Aquimonas</taxon>
    </lineage>
</organism>
<keyword evidence="7 11" id="KW-0274">FAD</keyword>
<keyword evidence="6 11" id="KW-0662">Pyridine nucleotide biosynthesis</keyword>
<protein>
    <recommendedName>
        <fullName evidence="4 10">L-aspartate oxidase</fullName>
        <ecNumber evidence="4 10">1.4.3.16</ecNumber>
    </recommendedName>
</protein>
<keyword evidence="8 11" id="KW-0560">Oxidoreductase</keyword>
<dbReference type="SUPFAM" id="SSF51905">
    <property type="entry name" value="FAD/NAD(P)-binding domain"/>
    <property type="match status" value="1"/>
</dbReference>
<accession>A0A1G7A7A7</accession>
<evidence type="ECO:0000313" key="13">
    <source>
        <dbReference type="EMBL" id="SDE09935.1"/>
    </source>
</evidence>
<keyword evidence="14" id="KW-1185">Reference proteome</keyword>
<evidence type="ECO:0000256" key="1">
    <source>
        <dbReference type="ARBA" id="ARBA00001974"/>
    </source>
</evidence>
<evidence type="ECO:0000256" key="3">
    <source>
        <dbReference type="ARBA" id="ARBA00008562"/>
    </source>
</evidence>
<evidence type="ECO:0000256" key="7">
    <source>
        <dbReference type="ARBA" id="ARBA00022827"/>
    </source>
</evidence>
<dbReference type="EC" id="1.4.3.16" evidence="4 10"/>
<name>A0A1G7A7A7_9GAMM</name>
<evidence type="ECO:0000256" key="10">
    <source>
        <dbReference type="NCBIfam" id="TIGR00551"/>
    </source>
</evidence>
<dbReference type="InterPro" id="IPR027477">
    <property type="entry name" value="Succ_DH/fumarate_Rdtase_cat_sf"/>
</dbReference>
<evidence type="ECO:0000256" key="2">
    <source>
        <dbReference type="ARBA" id="ARBA00004950"/>
    </source>
</evidence>
<dbReference type="Proteomes" id="UP000199603">
    <property type="component" value="Unassembled WGS sequence"/>
</dbReference>
<evidence type="ECO:0000259" key="12">
    <source>
        <dbReference type="Pfam" id="PF00890"/>
    </source>
</evidence>
<gene>
    <name evidence="13" type="ORF">SAMN04488509_11916</name>
</gene>
<dbReference type="InterPro" id="IPR003953">
    <property type="entry name" value="FAD-dep_OxRdtase_2_FAD-bd"/>
</dbReference>
<dbReference type="AlphaFoldDB" id="A0A1G7A7A7"/>
<dbReference type="NCBIfam" id="TIGR00551">
    <property type="entry name" value="nadB"/>
    <property type="match status" value="1"/>
</dbReference>
<dbReference type="EMBL" id="FNAG01000019">
    <property type="protein sequence ID" value="SDE09935.1"/>
    <property type="molecule type" value="Genomic_DNA"/>
</dbReference>
<dbReference type="STRING" id="265719.SAMN04488509_11916"/>
<dbReference type="GO" id="GO:0034628">
    <property type="term" value="P:'de novo' NAD+ biosynthetic process from L-aspartate"/>
    <property type="evidence" value="ECO:0007669"/>
    <property type="project" value="TreeGrafter"/>
</dbReference>
<dbReference type="RefSeq" id="WP_245680071.1">
    <property type="nucleotide sequence ID" value="NZ_FNAG01000019.1"/>
</dbReference>
<evidence type="ECO:0000256" key="6">
    <source>
        <dbReference type="ARBA" id="ARBA00022642"/>
    </source>
</evidence>
<dbReference type="Gene3D" id="1.20.58.100">
    <property type="entry name" value="Fumarate reductase/succinate dehydrogenase flavoprotein-like, C-terminal domain"/>
    <property type="match status" value="1"/>
</dbReference>
<proteinExistence type="inferred from homology"/>
<dbReference type="Gene3D" id="3.50.50.60">
    <property type="entry name" value="FAD/NAD(P)-binding domain"/>
    <property type="match status" value="1"/>
</dbReference>
<feature type="domain" description="FAD-dependent oxidoreductase 2 FAD-binding" evidence="12">
    <location>
        <begin position="5"/>
        <end position="374"/>
    </location>
</feature>
<dbReference type="PANTHER" id="PTHR42716">
    <property type="entry name" value="L-ASPARTATE OXIDASE"/>
    <property type="match status" value="1"/>
</dbReference>